<dbReference type="EMBL" id="CP031222">
    <property type="protein sequence ID" value="AXI04589.1"/>
    <property type="molecule type" value="Genomic_DNA"/>
</dbReference>
<evidence type="ECO:0000313" key="2">
    <source>
        <dbReference type="Proteomes" id="UP000253940"/>
    </source>
</evidence>
<dbReference type="Gene3D" id="3.10.20.30">
    <property type="match status" value="1"/>
</dbReference>
<evidence type="ECO:0000313" key="1">
    <source>
        <dbReference type="EMBL" id="AXI04589.1"/>
    </source>
</evidence>
<dbReference type="AlphaFoldDB" id="A0A345PBD0"/>
<dbReference type="NCBIfam" id="TIGR01683">
    <property type="entry name" value="thiS"/>
    <property type="match status" value="1"/>
</dbReference>
<dbReference type="Proteomes" id="UP000253940">
    <property type="component" value="Chromosome"/>
</dbReference>
<dbReference type="OrthoDB" id="9800283at2"/>
<dbReference type="InterPro" id="IPR016155">
    <property type="entry name" value="Mopterin_synth/thiamin_S_b"/>
</dbReference>
<dbReference type="InterPro" id="IPR010035">
    <property type="entry name" value="Thi_S"/>
</dbReference>
<dbReference type="PANTHER" id="PTHR34472:SF1">
    <property type="entry name" value="SULFUR CARRIER PROTEIN THIS"/>
    <property type="match status" value="1"/>
</dbReference>
<dbReference type="SUPFAM" id="SSF54285">
    <property type="entry name" value="MoaD/ThiS"/>
    <property type="match status" value="1"/>
</dbReference>
<keyword evidence="2" id="KW-1185">Reference proteome</keyword>
<dbReference type="Pfam" id="PF02597">
    <property type="entry name" value="ThiS"/>
    <property type="match status" value="1"/>
</dbReference>
<accession>A0A345PBD0</accession>
<dbReference type="KEGG" id="mbah:HYN46_06415"/>
<dbReference type="InterPro" id="IPR003749">
    <property type="entry name" value="ThiS/MoaD-like"/>
</dbReference>
<protein>
    <submittedName>
        <fullName evidence="1">Sulfur carrier protein ThiS</fullName>
    </submittedName>
</protein>
<reference evidence="1 2" key="1">
    <citation type="submission" date="2018-07" db="EMBL/GenBank/DDBJ databases">
        <title>Genome sequencing of Moraxellaceae gen. HYN0046.</title>
        <authorList>
            <person name="Kim M."/>
            <person name="Yi H."/>
        </authorList>
    </citation>
    <scope>NUCLEOTIDE SEQUENCE [LARGE SCALE GENOMIC DNA]</scope>
    <source>
        <strain evidence="1 2">HYN0046</strain>
    </source>
</reference>
<dbReference type="InterPro" id="IPR012675">
    <property type="entry name" value="Beta-grasp_dom_sf"/>
</dbReference>
<sequence length="65" mass="7153">MLIVVNGETHSTDCKTLAELVTELALTGKRYAIEVDGTLISKHRHIEFILHDMQKIEIVHAVGGG</sequence>
<gene>
    <name evidence="1" type="primary">thiS</name>
    <name evidence="1" type="ORF">HYN46_06415</name>
</gene>
<dbReference type="CDD" id="cd00565">
    <property type="entry name" value="Ubl_ThiS"/>
    <property type="match status" value="1"/>
</dbReference>
<organism evidence="1 2">
    <name type="scientific">Aquirhabdus parva</name>
    <dbReference type="NCBI Taxonomy" id="2283318"/>
    <lineage>
        <taxon>Bacteria</taxon>
        <taxon>Pseudomonadati</taxon>
        <taxon>Pseudomonadota</taxon>
        <taxon>Gammaproteobacteria</taxon>
        <taxon>Moraxellales</taxon>
        <taxon>Moraxellaceae</taxon>
        <taxon>Aquirhabdus</taxon>
    </lineage>
</organism>
<name>A0A345PBD0_9GAMM</name>
<proteinExistence type="predicted"/>
<dbReference type="PANTHER" id="PTHR34472">
    <property type="entry name" value="SULFUR CARRIER PROTEIN THIS"/>
    <property type="match status" value="1"/>
</dbReference>